<dbReference type="InterPro" id="IPR029045">
    <property type="entry name" value="ClpP/crotonase-like_dom_sf"/>
</dbReference>
<dbReference type="RefSeq" id="WP_169118535.1">
    <property type="nucleotide sequence ID" value="NZ_WTVG02000039.1"/>
</dbReference>
<dbReference type="PANTHER" id="PTHR11941">
    <property type="entry name" value="ENOYL-COA HYDRATASE-RELATED"/>
    <property type="match status" value="1"/>
</dbReference>
<comment type="caution">
    <text evidence="4">The sequence shown here is derived from an EMBL/GenBank/DDBJ whole genome shotgun (WGS) entry which is preliminary data.</text>
</comment>
<dbReference type="EMBL" id="WTVG01000026">
    <property type="protein sequence ID" value="NMG25168.1"/>
    <property type="molecule type" value="Genomic_DNA"/>
</dbReference>
<feature type="region of interest" description="Disordered" evidence="3">
    <location>
        <begin position="75"/>
        <end position="99"/>
    </location>
</feature>
<keyword evidence="2" id="KW-0456">Lyase</keyword>
<evidence type="ECO:0000256" key="3">
    <source>
        <dbReference type="SAM" id="MobiDB-lite"/>
    </source>
</evidence>
<evidence type="ECO:0000256" key="1">
    <source>
        <dbReference type="ARBA" id="ARBA00005254"/>
    </source>
</evidence>
<gene>
    <name evidence="4" type="ORF">GO606_10595</name>
</gene>
<evidence type="ECO:0000313" key="4">
    <source>
        <dbReference type="EMBL" id="NMG25168.1"/>
    </source>
</evidence>
<evidence type="ECO:0000313" key="5">
    <source>
        <dbReference type="Proteomes" id="UP000615989"/>
    </source>
</evidence>
<accession>A0ABX1PKS3</accession>
<comment type="similarity">
    <text evidence="1">Belongs to the enoyl-CoA hydratase/isomerase family.</text>
</comment>
<reference evidence="4" key="1">
    <citation type="submission" date="2019-12" db="EMBL/GenBank/DDBJ databases">
        <title>Comparative genomics gives insights into the taxonomy of the Azoarcus-Aromatoleum group and reveals separate origins of nif in the plant-associated Azoarcus and non-plant-associated Aromatoleum sub-groups.</title>
        <authorList>
            <person name="Lafos M."/>
            <person name="Maluk M."/>
            <person name="Batista M."/>
            <person name="Junghare M."/>
            <person name="Carmona M."/>
            <person name="Faoro H."/>
            <person name="Cruz L.M."/>
            <person name="Battistoni F."/>
            <person name="De Souza E."/>
            <person name="Pedrosa F."/>
            <person name="Chen W.-M."/>
            <person name="Poole P.S."/>
            <person name="Dixon R.A."/>
            <person name="James E.K."/>
        </authorList>
    </citation>
    <scope>NUCLEOTIDE SEQUENCE</scope>
    <source>
        <strain evidence="4">LuFRes1</strain>
    </source>
</reference>
<dbReference type="Pfam" id="PF00378">
    <property type="entry name" value="ECH_1"/>
    <property type="match status" value="1"/>
</dbReference>
<dbReference type="CDD" id="cd06558">
    <property type="entry name" value="crotonase-like"/>
    <property type="match status" value="1"/>
</dbReference>
<dbReference type="PANTHER" id="PTHR11941:SF133">
    <property type="entry name" value="1,2-EPOXYPHENYLACETYL-COA ISOMERASE"/>
    <property type="match status" value="1"/>
</dbReference>
<dbReference type="SUPFAM" id="SSF52096">
    <property type="entry name" value="ClpP/crotonase"/>
    <property type="match status" value="1"/>
</dbReference>
<dbReference type="Gene3D" id="1.10.12.10">
    <property type="entry name" value="Lyase 2-enoyl-coa Hydratase, Chain A, domain 2"/>
    <property type="match status" value="1"/>
</dbReference>
<proteinExistence type="inferred from homology"/>
<evidence type="ECO:0008006" key="6">
    <source>
        <dbReference type="Google" id="ProtNLM"/>
    </source>
</evidence>
<protein>
    <recommendedName>
        <fullName evidence="6">Enoyl-CoA hydratase</fullName>
    </recommendedName>
</protein>
<name>A0ABX1PKS3_9RHOO</name>
<dbReference type="Gene3D" id="3.90.226.10">
    <property type="entry name" value="2-enoyl-CoA Hydratase, Chain A, domain 1"/>
    <property type="match status" value="1"/>
</dbReference>
<sequence length="276" mass="30267">MMDNYRFLTFRTEENVGIITLNRPEKLNALSWELAEELASLLYKLRYRDEVRAILLTGAGRSFCAGGDVDWISGDSDRPMPGTSDPLRPIPRSQRKTPGGPFMDATRQLIAVDKPVIAALHGHAVGAGLAYAMVCDRRFADTTTKMSAIFTNVGVAPDCGLSWFLPRIVGLPTALMMVESGKTFRAEECKEMGLIDELVPEGTAFAAAFDYAKTIAQRASVAVDMARRMIHLGQISTLEQMLDYEGIAGVIVASSLDAREGTQAFLEKRKPVYRGI</sequence>
<keyword evidence="5" id="KW-1185">Reference proteome</keyword>
<dbReference type="InterPro" id="IPR001753">
    <property type="entry name" value="Enoyl-CoA_hydra/iso"/>
</dbReference>
<organism evidence="4 5">
    <name type="scientific">Aromatoleum anaerobium</name>
    <dbReference type="NCBI Taxonomy" id="182180"/>
    <lineage>
        <taxon>Bacteria</taxon>
        <taxon>Pseudomonadati</taxon>
        <taxon>Pseudomonadota</taxon>
        <taxon>Betaproteobacteria</taxon>
        <taxon>Rhodocyclales</taxon>
        <taxon>Rhodocyclaceae</taxon>
        <taxon>Aromatoleum</taxon>
    </lineage>
</organism>
<dbReference type="Proteomes" id="UP000615989">
    <property type="component" value="Unassembled WGS sequence"/>
</dbReference>
<evidence type="ECO:0000256" key="2">
    <source>
        <dbReference type="ARBA" id="ARBA00023239"/>
    </source>
</evidence>
<dbReference type="InterPro" id="IPR014748">
    <property type="entry name" value="Enoyl-CoA_hydra_C"/>
</dbReference>